<protein>
    <submittedName>
        <fullName evidence="4">Kinesin-like protein KIN-8B</fullName>
    </submittedName>
</protein>
<dbReference type="InterPro" id="IPR001752">
    <property type="entry name" value="Kinesin_motor_dom"/>
</dbReference>
<feature type="binding site" evidence="2">
    <location>
        <begin position="118"/>
        <end position="125"/>
    </location>
    <ligand>
        <name>ATP</name>
        <dbReference type="ChEBI" id="CHEBI:30616"/>
    </ligand>
</feature>
<comment type="similarity">
    <text evidence="2">Belongs to the TRAFAC class myosin-kinesin ATPase superfamily. Kinesin family.</text>
</comment>
<dbReference type="SMART" id="SM00129">
    <property type="entry name" value="KISc"/>
    <property type="match status" value="1"/>
</dbReference>
<organism evidence="4 5">
    <name type="scientific">Prunus yedoensis var. nudiflora</name>
    <dbReference type="NCBI Taxonomy" id="2094558"/>
    <lineage>
        <taxon>Eukaryota</taxon>
        <taxon>Viridiplantae</taxon>
        <taxon>Streptophyta</taxon>
        <taxon>Embryophyta</taxon>
        <taxon>Tracheophyta</taxon>
        <taxon>Spermatophyta</taxon>
        <taxon>Magnoliopsida</taxon>
        <taxon>eudicotyledons</taxon>
        <taxon>Gunneridae</taxon>
        <taxon>Pentapetalae</taxon>
        <taxon>rosids</taxon>
        <taxon>fabids</taxon>
        <taxon>Rosales</taxon>
        <taxon>Rosaceae</taxon>
        <taxon>Amygdaloideae</taxon>
        <taxon>Amygdaleae</taxon>
        <taxon>Prunus</taxon>
    </lineage>
</organism>
<keyword evidence="2" id="KW-0067">ATP-binding</keyword>
<dbReference type="GO" id="GO:0003777">
    <property type="term" value="F:microtubule motor activity"/>
    <property type="evidence" value="ECO:0007669"/>
    <property type="project" value="InterPro"/>
</dbReference>
<dbReference type="Pfam" id="PF00225">
    <property type="entry name" value="Kinesin"/>
    <property type="match status" value="2"/>
</dbReference>
<dbReference type="PANTHER" id="PTHR47968">
    <property type="entry name" value="CENTROMERE PROTEIN E"/>
    <property type="match status" value="1"/>
</dbReference>
<dbReference type="PROSITE" id="PS50067">
    <property type="entry name" value="KINESIN_MOTOR_2"/>
    <property type="match status" value="2"/>
</dbReference>
<evidence type="ECO:0000313" key="4">
    <source>
        <dbReference type="EMBL" id="PQQ08211.1"/>
    </source>
</evidence>
<keyword evidence="1 2" id="KW-0505">Motor protein</keyword>
<evidence type="ECO:0000259" key="3">
    <source>
        <dbReference type="PROSITE" id="PS50067"/>
    </source>
</evidence>
<dbReference type="EMBL" id="PJQY01000754">
    <property type="protein sequence ID" value="PQQ08211.1"/>
    <property type="molecule type" value="Genomic_DNA"/>
</dbReference>
<proteinExistence type="inferred from homology"/>
<name>A0A314YTM1_PRUYE</name>
<reference evidence="4 5" key="1">
    <citation type="submission" date="2018-02" db="EMBL/GenBank/DDBJ databases">
        <title>Draft genome of wild Prunus yedoensis var. nudiflora.</title>
        <authorList>
            <person name="Baek S."/>
            <person name="Kim J.-H."/>
            <person name="Choi K."/>
            <person name="Kim G.-B."/>
            <person name="Cho A."/>
            <person name="Jang H."/>
            <person name="Shin C.-H."/>
            <person name="Yu H.-J."/>
            <person name="Mun J.-H."/>
        </authorList>
    </citation>
    <scope>NUCLEOTIDE SEQUENCE [LARGE SCALE GENOMIC DNA]</scope>
    <source>
        <strain evidence="5">cv. Jeju island</strain>
        <tissue evidence="4">Leaf</tissue>
    </source>
</reference>
<accession>A0A314YTM1</accession>
<sequence length="679" mass="77498">MPSIRAPATKQTTTLTVAVKCRPFRERERGRDIVRVIDNKEVLVLDPDLSKDYLERIQNRTKEKKYCFDHAFDPGCTNLLMFSGCLNCFIYPGCLHKMHIVCHLWRVNGLNATVFAYGSTGSGKTYTMVGTQDDPGLMVLSLHTIFDLIKRDKSSDEFEVTCSYLEVYNEVIYDLLEKSSGHLELREDPEQGVIVAGLRCIKVQSADKILELLNLGNSRRKTESTEANATSSRSHAVLEIKVKRKQKNKYRNQQKKGLAYVPYRNSKLTRILKDGLSGNSQTVMVATVSPVDSQYHHTVNTLKYADRAKEIKTHIQKNIGTIDTHVSDYQQMIDSLQIEVCRLKKELAEKESQLSVKPVEKAADDELSWLNILSHETSENVQERINLQKASFELEETNLHNRLELQHLDDAIAKEQAVGKDGEVLEVMRTRRQVILDNIRENDEAGVNYHMEIEANEKHRCQLQNMIEEAISNNGNKTYLRILSQYRLLGMANTELQFEMAMRDQVINNQREALRNMWDLLMGLGLDERQIMDLASKKGITIEDWTTTPHLGLSSREQSPDLASSKYSSFGHCRCMGQSYSRSSCTFQQSQDFGSMSLPRGHLDLAHSFSREEHHSSYYLLSHDHSPSACMSMRTSSEHWFGGRVDFDKQRRMNGVVVLLRQHLYSGTPDGMSSSQVDL</sequence>
<dbReference type="STRING" id="2094558.A0A314YTM1"/>
<keyword evidence="5" id="KW-1185">Reference proteome</keyword>
<dbReference type="InterPro" id="IPR036961">
    <property type="entry name" value="Kinesin_motor_dom_sf"/>
</dbReference>
<dbReference type="SUPFAM" id="SSF52540">
    <property type="entry name" value="P-loop containing nucleoside triphosphate hydrolases"/>
    <property type="match status" value="1"/>
</dbReference>
<dbReference type="PRINTS" id="PR00380">
    <property type="entry name" value="KINESINHEAVY"/>
</dbReference>
<comment type="caution">
    <text evidence="2">Lacks conserved residue(s) required for the propagation of feature annotation.</text>
</comment>
<evidence type="ECO:0000256" key="1">
    <source>
        <dbReference type="ARBA" id="ARBA00023175"/>
    </source>
</evidence>
<dbReference type="GO" id="GO:0007018">
    <property type="term" value="P:microtubule-based movement"/>
    <property type="evidence" value="ECO:0007669"/>
    <property type="project" value="InterPro"/>
</dbReference>
<dbReference type="GO" id="GO:0005524">
    <property type="term" value="F:ATP binding"/>
    <property type="evidence" value="ECO:0007669"/>
    <property type="project" value="UniProtKB-UniRule"/>
</dbReference>
<feature type="domain" description="Kinesin motor" evidence="3">
    <location>
        <begin position="251"/>
        <end position="311"/>
    </location>
</feature>
<keyword evidence="2" id="KW-0547">Nucleotide-binding</keyword>
<dbReference type="GO" id="GO:0008017">
    <property type="term" value="F:microtubule binding"/>
    <property type="evidence" value="ECO:0007669"/>
    <property type="project" value="InterPro"/>
</dbReference>
<comment type="caution">
    <text evidence="4">The sequence shown here is derived from an EMBL/GenBank/DDBJ whole genome shotgun (WGS) entry which is preliminary data.</text>
</comment>
<dbReference type="OrthoDB" id="3176171at2759"/>
<evidence type="ECO:0000313" key="5">
    <source>
        <dbReference type="Proteomes" id="UP000250321"/>
    </source>
</evidence>
<dbReference type="InterPro" id="IPR027640">
    <property type="entry name" value="Kinesin-like_fam"/>
</dbReference>
<feature type="domain" description="Kinesin motor" evidence="3">
    <location>
        <begin position="14"/>
        <end position="245"/>
    </location>
</feature>
<dbReference type="Gene3D" id="3.40.850.10">
    <property type="entry name" value="Kinesin motor domain"/>
    <property type="match status" value="2"/>
</dbReference>
<dbReference type="InterPro" id="IPR027417">
    <property type="entry name" value="P-loop_NTPase"/>
</dbReference>
<gene>
    <name evidence="4" type="ORF">Pyn_00116</name>
</gene>
<evidence type="ECO:0000256" key="2">
    <source>
        <dbReference type="PROSITE-ProRule" id="PRU00283"/>
    </source>
</evidence>
<dbReference type="PANTHER" id="PTHR47968:SF29">
    <property type="entry name" value="KINESIN-LIKE PROTEIN"/>
    <property type="match status" value="1"/>
</dbReference>
<dbReference type="AlphaFoldDB" id="A0A314YTM1"/>
<dbReference type="Proteomes" id="UP000250321">
    <property type="component" value="Unassembled WGS sequence"/>
</dbReference>